<feature type="domain" description="HTH lysR-type" evidence="5">
    <location>
        <begin position="1"/>
        <end position="58"/>
    </location>
</feature>
<organism evidence="6 7">
    <name type="scientific">Anaerovirgula multivorans</name>
    <dbReference type="NCBI Taxonomy" id="312168"/>
    <lineage>
        <taxon>Bacteria</taxon>
        <taxon>Bacillati</taxon>
        <taxon>Bacillota</taxon>
        <taxon>Clostridia</taxon>
        <taxon>Peptostreptococcales</taxon>
        <taxon>Natronincolaceae</taxon>
        <taxon>Anaerovirgula</taxon>
    </lineage>
</organism>
<evidence type="ECO:0000313" key="7">
    <source>
        <dbReference type="Proteomes" id="UP000198304"/>
    </source>
</evidence>
<dbReference type="PANTHER" id="PTHR30126">
    <property type="entry name" value="HTH-TYPE TRANSCRIPTIONAL REGULATOR"/>
    <property type="match status" value="1"/>
</dbReference>
<name>A0A239K3U2_9FIRM</name>
<dbReference type="EMBL" id="FZOJ01000042">
    <property type="protein sequence ID" value="SNT12342.1"/>
    <property type="molecule type" value="Genomic_DNA"/>
</dbReference>
<accession>A0A239K3U2</accession>
<dbReference type="Pfam" id="PF03466">
    <property type="entry name" value="LysR_substrate"/>
    <property type="match status" value="1"/>
</dbReference>
<dbReference type="SUPFAM" id="SSF46785">
    <property type="entry name" value="Winged helix' DNA-binding domain"/>
    <property type="match status" value="1"/>
</dbReference>
<dbReference type="GO" id="GO:0003677">
    <property type="term" value="F:DNA binding"/>
    <property type="evidence" value="ECO:0007669"/>
    <property type="project" value="UniProtKB-KW"/>
</dbReference>
<dbReference type="PRINTS" id="PR00039">
    <property type="entry name" value="HTHLYSR"/>
</dbReference>
<keyword evidence="2" id="KW-0805">Transcription regulation</keyword>
<dbReference type="AlphaFoldDB" id="A0A239K3U2"/>
<dbReference type="OrthoDB" id="108771at2"/>
<keyword evidence="4" id="KW-0804">Transcription</keyword>
<dbReference type="Gene3D" id="1.10.10.10">
    <property type="entry name" value="Winged helix-like DNA-binding domain superfamily/Winged helix DNA-binding domain"/>
    <property type="match status" value="1"/>
</dbReference>
<evidence type="ECO:0000313" key="6">
    <source>
        <dbReference type="EMBL" id="SNT12342.1"/>
    </source>
</evidence>
<sequence length="299" mass="34065">MNLSQVKCFIMAAKELNFTKAAEQLYTTQPTVSKYICNLEKELGLNLFDRSGKSLKLTYSGKILLSEFEKILENIDKTVLKAKELSTGRMGRLNIGFPTSMKVTNLLPGLFREFSKEYPDISVEMFAFDFKSLNRHFINGKLDIILTRSFEKFPQNCLAINRLPISRSKPQLYFNHQMLGLDSNPSIEDLKNTPLILIETDEPVTDHEFVINIARKYGLCTSKIVPVNSIETMFYYIESGEGIAILGSSYQITKSEFISCIELNNVDSEVGTDIYWKEDVQNPSINIFADYVSMYISTI</sequence>
<proteinExistence type="inferred from homology"/>
<dbReference type="InterPro" id="IPR036388">
    <property type="entry name" value="WH-like_DNA-bd_sf"/>
</dbReference>
<protein>
    <submittedName>
        <fullName evidence="6">DNA-binding transcriptional regulator, LysR family</fullName>
    </submittedName>
</protein>
<dbReference type="PROSITE" id="PS50931">
    <property type="entry name" value="HTH_LYSR"/>
    <property type="match status" value="1"/>
</dbReference>
<keyword evidence="7" id="KW-1185">Reference proteome</keyword>
<dbReference type="InterPro" id="IPR036390">
    <property type="entry name" value="WH_DNA-bd_sf"/>
</dbReference>
<dbReference type="Proteomes" id="UP000198304">
    <property type="component" value="Unassembled WGS sequence"/>
</dbReference>
<gene>
    <name evidence="6" type="ORF">SAMN05446037_104214</name>
</gene>
<evidence type="ECO:0000259" key="5">
    <source>
        <dbReference type="PROSITE" id="PS50931"/>
    </source>
</evidence>
<dbReference type="RefSeq" id="WP_089285212.1">
    <property type="nucleotide sequence ID" value="NZ_FZOJ01000042.1"/>
</dbReference>
<dbReference type="Gene3D" id="3.40.190.10">
    <property type="entry name" value="Periplasmic binding protein-like II"/>
    <property type="match status" value="2"/>
</dbReference>
<dbReference type="SUPFAM" id="SSF53850">
    <property type="entry name" value="Periplasmic binding protein-like II"/>
    <property type="match status" value="1"/>
</dbReference>
<dbReference type="Pfam" id="PF00126">
    <property type="entry name" value="HTH_1"/>
    <property type="match status" value="1"/>
</dbReference>
<comment type="similarity">
    <text evidence="1">Belongs to the LysR transcriptional regulatory family.</text>
</comment>
<evidence type="ECO:0000256" key="1">
    <source>
        <dbReference type="ARBA" id="ARBA00009437"/>
    </source>
</evidence>
<dbReference type="InterPro" id="IPR000847">
    <property type="entry name" value="LysR_HTH_N"/>
</dbReference>
<keyword evidence="3 6" id="KW-0238">DNA-binding</keyword>
<dbReference type="CDD" id="cd05466">
    <property type="entry name" value="PBP2_LTTR_substrate"/>
    <property type="match status" value="1"/>
</dbReference>
<evidence type="ECO:0000256" key="4">
    <source>
        <dbReference type="ARBA" id="ARBA00023163"/>
    </source>
</evidence>
<evidence type="ECO:0000256" key="2">
    <source>
        <dbReference type="ARBA" id="ARBA00023015"/>
    </source>
</evidence>
<dbReference type="GO" id="GO:0003700">
    <property type="term" value="F:DNA-binding transcription factor activity"/>
    <property type="evidence" value="ECO:0007669"/>
    <property type="project" value="InterPro"/>
</dbReference>
<dbReference type="FunFam" id="1.10.10.10:FF:000001">
    <property type="entry name" value="LysR family transcriptional regulator"/>
    <property type="match status" value="1"/>
</dbReference>
<evidence type="ECO:0000256" key="3">
    <source>
        <dbReference type="ARBA" id="ARBA00023125"/>
    </source>
</evidence>
<reference evidence="6 7" key="1">
    <citation type="submission" date="2017-06" db="EMBL/GenBank/DDBJ databases">
        <authorList>
            <person name="Kim H.J."/>
            <person name="Triplett B.A."/>
        </authorList>
    </citation>
    <scope>NUCLEOTIDE SEQUENCE [LARGE SCALE GENOMIC DNA]</scope>
    <source>
        <strain evidence="6 7">SCA</strain>
    </source>
</reference>
<dbReference type="InterPro" id="IPR005119">
    <property type="entry name" value="LysR_subst-bd"/>
</dbReference>